<dbReference type="VEuPathDB" id="FungiDB:ASPSYDRAFT_439977"/>
<dbReference type="AlphaFoldDB" id="A0A1L9T6G1"/>
<evidence type="ECO:0000313" key="1">
    <source>
        <dbReference type="EMBL" id="OJJ55040.1"/>
    </source>
</evidence>
<sequence>MHIESTPASSSGLTSKPSLPSVVSVYACLKQASCCHSLGRRSLALLHYSLVGSTNQGANVVTLAYSLVLLTCVLGPLDAKIRCWSYQTIRSRPSILPRPYWMKQSF</sequence>
<dbReference type="Proteomes" id="UP000184356">
    <property type="component" value="Unassembled WGS sequence"/>
</dbReference>
<dbReference type="RefSeq" id="XP_040698846.1">
    <property type="nucleotide sequence ID" value="XM_040846768.1"/>
</dbReference>
<accession>A0A1L9T6G1</accession>
<protein>
    <submittedName>
        <fullName evidence="1">Uncharacterized protein</fullName>
    </submittedName>
</protein>
<organism evidence="1 2">
    <name type="scientific">Aspergillus sydowii CBS 593.65</name>
    <dbReference type="NCBI Taxonomy" id="1036612"/>
    <lineage>
        <taxon>Eukaryota</taxon>
        <taxon>Fungi</taxon>
        <taxon>Dikarya</taxon>
        <taxon>Ascomycota</taxon>
        <taxon>Pezizomycotina</taxon>
        <taxon>Eurotiomycetes</taxon>
        <taxon>Eurotiomycetidae</taxon>
        <taxon>Eurotiales</taxon>
        <taxon>Aspergillaceae</taxon>
        <taxon>Aspergillus</taxon>
        <taxon>Aspergillus subgen. Nidulantes</taxon>
    </lineage>
</organism>
<dbReference type="GeneID" id="63762841"/>
<proteinExistence type="predicted"/>
<name>A0A1L9T6G1_9EURO</name>
<dbReference type="EMBL" id="KV878593">
    <property type="protein sequence ID" value="OJJ55040.1"/>
    <property type="molecule type" value="Genomic_DNA"/>
</dbReference>
<keyword evidence="2" id="KW-1185">Reference proteome</keyword>
<reference evidence="2" key="1">
    <citation type="journal article" date="2017" name="Genome Biol.">
        <title>Comparative genomics reveals high biological diversity and specific adaptations in the industrially and medically important fungal genus Aspergillus.</title>
        <authorList>
            <person name="de Vries R.P."/>
            <person name="Riley R."/>
            <person name="Wiebenga A."/>
            <person name="Aguilar-Osorio G."/>
            <person name="Amillis S."/>
            <person name="Uchima C.A."/>
            <person name="Anderluh G."/>
            <person name="Asadollahi M."/>
            <person name="Askin M."/>
            <person name="Barry K."/>
            <person name="Battaglia E."/>
            <person name="Bayram O."/>
            <person name="Benocci T."/>
            <person name="Braus-Stromeyer S.A."/>
            <person name="Caldana C."/>
            <person name="Canovas D."/>
            <person name="Cerqueira G.C."/>
            <person name="Chen F."/>
            <person name="Chen W."/>
            <person name="Choi C."/>
            <person name="Clum A."/>
            <person name="Dos Santos R.A."/>
            <person name="Damasio A.R."/>
            <person name="Diallinas G."/>
            <person name="Emri T."/>
            <person name="Fekete E."/>
            <person name="Flipphi M."/>
            <person name="Freyberg S."/>
            <person name="Gallo A."/>
            <person name="Gournas C."/>
            <person name="Habgood R."/>
            <person name="Hainaut M."/>
            <person name="Harispe M.L."/>
            <person name="Henrissat B."/>
            <person name="Hilden K.S."/>
            <person name="Hope R."/>
            <person name="Hossain A."/>
            <person name="Karabika E."/>
            <person name="Karaffa L."/>
            <person name="Karanyi Z."/>
            <person name="Krasevec N."/>
            <person name="Kuo A."/>
            <person name="Kusch H."/>
            <person name="LaButti K."/>
            <person name="Lagendijk E.L."/>
            <person name="Lapidus A."/>
            <person name="Levasseur A."/>
            <person name="Lindquist E."/>
            <person name="Lipzen A."/>
            <person name="Logrieco A.F."/>
            <person name="MacCabe A."/>
            <person name="Maekelae M.R."/>
            <person name="Malavazi I."/>
            <person name="Melin P."/>
            <person name="Meyer V."/>
            <person name="Mielnichuk N."/>
            <person name="Miskei M."/>
            <person name="Molnar A.P."/>
            <person name="Mule G."/>
            <person name="Ngan C.Y."/>
            <person name="Orejas M."/>
            <person name="Orosz E."/>
            <person name="Ouedraogo J.P."/>
            <person name="Overkamp K.M."/>
            <person name="Park H.-S."/>
            <person name="Perrone G."/>
            <person name="Piumi F."/>
            <person name="Punt P.J."/>
            <person name="Ram A.F."/>
            <person name="Ramon A."/>
            <person name="Rauscher S."/>
            <person name="Record E."/>
            <person name="Riano-Pachon D.M."/>
            <person name="Robert V."/>
            <person name="Roehrig J."/>
            <person name="Ruller R."/>
            <person name="Salamov A."/>
            <person name="Salih N.S."/>
            <person name="Samson R.A."/>
            <person name="Sandor E."/>
            <person name="Sanguinetti M."/>
            <person name="Schuetze T."/>
            <person name="Sepcic K."/>
            <person name="Shelest E."/>
            <person name="Sherlock G."/>
            <person name="Sophianopoulou V."/>
            <person name="Squina F.M."/>
            <person name="Sun H."/>
            <person name="Susca A."/>
            <person name="Todd R.B."/>
            <person name="Tsang A."/>
            <person name="Unkles S.E."/>
            <person name="van de Wiele N."/>
            <person name="van Rossen-Uffink D."/>
            <person name="Oliveira J.V."/>
            <person name="Vesth T.C."/>
            <person name="Visser J."/>
            <person name="Yu J.-H."/>
            <person name="Zhou M."/>
            <person name="Andersen M.R."/>
            <person name="Archer D.B."/>
            <person name="Baker S.E."/>
            <person name="Benoit I."/>
            <person name="Brakhage A.A."/>
            <person name="Braus G.H."/>
            <person name="Fischer R."/>
            <person name="Frisvad J.C."/>
            <person name="Goldman G.H."/>
            <person name="Houbraken J."/>
            <person name="Oakley B."/>
            <person name="Pocsi I."/>
            <person name="Scazzocchio C."/>
            <person name="Seiboth B."/>
            <person name="vanKuyk P.A."/>
            <person name="Wortman J."/>
            <person name="Dyer P.S."/>
            <person name="Grigoriev I.V."/>
        </authorList>
    </citation>
    <scope>NUCLEOTIDE SEQUENCE [LARGE SCALE GENOMIC DNA]</scope>
    <source>
        <strain evidence="2">CBS 593.65</strain>
    </source>
</reference>
<evidence type="ECO:0000313" key="2">
    <source>
        <dbReference type="Proteomes" id="UP000184356"/>
    </source>
</evidence>
<gene>
    <name evidence="1" type="ORF">ASPSYDRAFT_439977</name>
</gene>